<evidence type="ECO:0000313" key="2">
    <source>
        <dbReference type="Proteomes" id="UP001372338"/>
    </source>
</evidence>
<dbReference type="EMBL" id="JAYWIO010000002">
    <property type="protein sequence ID" value="KAK7281530.1"/>
    <property type="molecule type" value="Genomic_DNA"/>
</dbReference>
<sequence>MPEIARPLRVRLHSFASLHLRGDDDVVLAGASDASVAAEMQFKEKWIACLSFGEQTFHTITSDQEKKLHLEHNGPRVARVSVLEVCSN</sequence>
<gene>
    <name evidence="1" type="ORF">RIF29_09610</name>
</gene>
<evidence type="ECO:0000313" key="1">
    <source>
        <dbReference type="EMBL" id="KAK7281530.1"/>
    </source>
</evidence>
<reference evidence="1 2" key="1">
    <citation type="submission" date="2024-01" db="EMBL/GenBank/DDBJ databases">
        <title>The genomes of 5 underutilized Papilionoideae crops provide insights into root nodulation and disease resistanc.</title>
        <authorList>
            <person name="Yuan L."/>
        </authorList>
    </citation>
    <scope>NUCLEOTIDE SEQUENCE [LARGE SCALE GENOMIC DNA]</scope>
    <source>
        <strain evidence="1">ZHUSHIDOU_FW_LH</strain>
        <tissue evidence="1">Leaf</tissue>
    </source>
</reference>
<comment type="caution">
    <text evidence="1">The sequence shown here is derived from an EMBL/GenBank/DDBJ whole genome shotgun (WGS) entry which is preliminary data.</text>
</comment>
<organism evidence="1 2">
    <name type="scientific">Crotalaria pallida</name>
    <name type="common">Smooth rattlebox</name>
    <name type="synonym">Crotalaria striata</name>
    <dbReference type="NCBI Taxonomy" id="3830"/>
    <lineage>
        <taxon>Eukaryota</taxon>
        <taxon>Viridiplantae</taxon>
        <taxon>Streptophyta</taxon>
        <taxon>Embryophyta</taxon>
        <taxon>Tracheophyta</taxon>
        <taxon>Spermatophyta</taxon>
        <taxon>Magnoliopsida</taxon>
        <taxon>eudicotyledons</taxon>
        <taxon>Gunneridae</taxon>
        <taxon>Pentapetalae</taxon>
        <taxon>rosids</taxon>
        <taxon>fabids</taxon>
        <taxon>Fabales</taxon>
        <taxon>Fabaceae</taxon>
        <taxon>Papilionoideae</taxon>
        <taxon>50 kb inversion clade</taxon>
        <taxon>genistoids sensu lato</taxon>
        <taxon>core genistoids</taxon>
        <taxon>Crotalarieae</taxon>
        <taxon>Crotalaria</taxon>
    </lineage>
</organism>
<accession>A0AAN9IKL3</accession>
<name>A0AAN9IKL3_CROPI</name>
<protein>
    <submittedName>
        <fullName evidence="1">Uncharacterized protein</fullName>
    </submittedName>
</protein>
<dbReference type="Proteomes" id="UP001372338">
    <property type="component" value="Unassembled WGS sequence"/>
</dbReference>
<keyword evidence="2" id="KW-1185">Reference proteome</keyword>
<proteinExistence type="predicted"/>
<dbReference type="AlphaFoldDB" id="A0AAN9IKL3"/>